<dbReference type="NCBIfam" id="TIGR00152">
    <property type="entry name" value="dephospho-CoA kinase"/>
    <property type="match status" value="1"/>
</dbReference>
<dbReference type="Proteomes" id="UP000024376">
    <property type="component" value="Unassembled WGS sequence"/>
</dbReference>
<evidence type="ECO:0000256" key="3">
    <source>
        <dbReference type="SAM" id="Phobius"/>
    </source>
</evidence>
<dbReference type="HOGENOM" id="CLU_057180_0_1_1"/>
<name>A0A024S596_HYPJR</name>
<dbReference type="Gene3D" id="3.40.50.300">
    <property type="entry name" value="P-loop containing nucleotide triphosphate hydrolases"/>
    <property type="match status" value="1"/>
</dbReference>
<evidence type="ECO:0000313" key="5">
    <source>
        <dbReference type="Proteomes" id="UP000024376"/>
    </source>
</evidence>
<dbReference type="SUPFAM" id="SSF52540">
    <property type="entry name" value="P-loop containing nucleoside triphosphate hydrolases"/>
    <property type="match status" value="1"/>
</dbReference>
<protein>
    <submittedName>
        <fullName evidence="4">Dephospho-CoA kinase</fullName>
    </submittedName>
</protein>
<keyword evidence="1" id="KW-0547">Nucleotide-binding</keyword>
<accession>A0A024S596</accession>
<dbReference type="GO" id="GO:0005524">
    <property type="term" value="F:ATP binding"/>
    <property type="evidence" value="ECO:0007669"/>
    <property type="project" value="UniProtKB-KW"/>
</dbReference>
<keyword evidence="4" id="KW-0808">Transferase</keyword>
<keyword evidence="4" id="KW-0418">Kinase</keyword>
<keyword evidence="3" id="KW-0812">Transmembrane</keyword>
<keyword evidence="3" id="KW-1133">Transmembrane helix</keyword>
<gene>
    <name evidence="4" type="ORF">M419DRAFT_84504</name>
</gene>
<dbReference type="GO" id="GO:0015937">
    <property type="term" value="P:coenzyme A biosynthetic process"/>
    <property type="evidence" value="ECO:0007669"/>
    <property type="project" value="InterPro"/>
</dbReference>
<feature type="transmembrane region" description="Helical" evidence="3">
    <location>
        <begin position="233"/>
        <end position="254"/>
    </location>
</feature>
<dbReference type="PANTHER" id="PTHR10695:SF46">
    <property type="entry name" value="BIFUNCTIONAL COENZYME A SYNTHASE-RELATED"/>
    <property type="match status" value="1"/>
</dbReference>
<dbReference type="KEGG" id="trr:M419DRAFT_84504"/>
<evidence type="ECO:0000256" key="1">
    <source>
        <dbReference type="ARBA" id="ARBA00022741"/>
    </source>
</evidence>
<evidence type="ECO:0000256" key="2">
    <source>
        <dbReference type="ARBA" id="ARBA00022840"/>
    </source>
</evidence>
<proteinExistence type="inferred from homology"/>
<keyword evidence="3" id="KW-0472">Membrane</keyword>
<dbReference type="OrthoDB" id="247245at2759"/>
<dbReference type="PANTHER" id="PTHR10695">
    <property type="entry name" value="DEPHOSPHO-COA KINASE-RELATED"/>
    <property type="match status" value="1"/>
</dbReference>
<dbReference type="PROSITE" id="PS51219">
    <property type="entry name" value="DPCK"/>
    <property type="match status" value="1"/>
</dbReference>
<dbReference type="HAMAP" id="MF_00376">
    <property type="entry name" value="Dephospho_CoA_kinase"/>
    <property type="match status" value="1"/>
</dbReference>
<dbReference type="InterPro" id="IPR027417">
    <property type="entry name" value="P-loop_NTPase"/>
</dbReference>
<sequence length="274" mass="30568">MLIIGLTGSIATGKSTVASLLASPPHSLPIVDADVLAREVVEPGTRGYRAIVRHFGPMAPDLLLPVSDTMPENGPNGKGRPLNRAVLGRLVFGDEPQMQQNRAVLSGIVHPAVRLGMVKKVASCYLQGYWAVVLDVPLLFESRLDRFCGTTMVVAVTEPETQLKRLMDRNPDLSREDAENRVKSQMDVRLKAKRCLYAGEGKGVVLWNDGSKDELKAALDEEMRKLKEANPAWWAWLMLGFPPLAVALASWRFWQNVRVERQWREMQEREAKSS</sequence>
<dbReference type="FunFam" id="3.40.50.300:FF:001227">
    <property type="entry name" value="Dephospho-CoA kinase CAB5"/>
    <property type="match status" value="1"/>
</dbReference>
<dbReference type="AlphaFoldDB" id="A0A024S596"/>
<dbReference type="CDD" id="cd02022">
    <property type="entry name" value="DPCK"/>
    <property type="match status" value="1"/>
</dbReference>
<dbReference type="GO" id="GO:0004140">
    <property type="term" value="F:dephospho-CoA kinase activity"/>
    <property type="evidence" value="ECO:0007669"/>
    <property type="project" value="InterPro"/>
</dbReference>
<organism evidence="4 5">
    <name type="scientific">Hypocrea jecorina (strain ATCC 56765 / BCRC 32924 / NRRL 11460 / Rut C-30)</name>
    <name type="common">Trichoderma reesei</name>
    <dbReference type="NCBI Taxonomy" id="1344414"/>
    <lineage>
        <taxon>Eukaryota</taxon>
        <taxon>Fungi</taxon>
        <taxon>Dikarya</taxon>
        <taxon>Ascomycota</taxon>
        <taxon>Pezizomycotina</taxon>
        <taxon>Sordariomycetes</taxon>
        <taxon>Hypocreomycetidae</taxon>
        <taxon>Hypocreales</taxon>
        <taxon>Hypocreaceae</taxon>
        <taxon>Trichoderma</taxon>
    </lineage>
</organism>
<dbReference type="EMBL" id="KI911153">
    <property type="protein sequence ID" value="ETS00253.1"/>
    <property type="molecule type" value="Genomic_DNA"/>
</dbReference>
<dbReference type="InterPro" id="IPR001977">
    <property type="entry name" value="Depp_CoAkinase"/>
</dbReference>
<dbReference type="Pfam" id="PF01121">
    <property type="entry name" value="CoaE"/>
    <property type="match status" value="1"/>
</dbReference>
<keyword evidence="2" id="KW-0067">ATP-binding</keyword>
<evidence type="ECO:0000313" key="4">
    <source>
        <dbReference type="EMBL" id="ETS00253.1"/>
    </source>
</evidence>
<reference evidence="5" key="1">
    <citation type="journal article" date="2013" name="Ind. Biotechnol.">
        <title>Comparative genomics analysis of Trichoderma reesei strains.</title>
        <authorList>
            <person name="Koike H."/>
            <person name="Aerts A."/>
            <person name="LaButti K."/>
            <person name="Grigoriev I.V."/>
            <person name="Baker S.E."/>
        </authorList>
    </citation>
    <scope>NUCLEOTIDE SEQUENCE [LARGE SCALE GENOMIC DNA]</scope>
    <source>
        <strain evidence="5">ATCC 56765 / BCRC 32924 / NRRL 11460 / Rut C-30</strain>
    </source>
</reference>